<evidence type="ECO:0000256" key="2">
    <source>
        <dbReference type="SAM" id="MobiDB-lite"/>
    </source>
</evidence>
<feature type="compositionally biased region" description="Basic and acidic residues" evidence="2">
    <location>
        <begin position="10"/>
        <end position="23"/>
    </location>
</feature>
<sequence length="129" mass="14505">MATTPTPEEAVERARRAQEQRVETVRVLAQTRQELTNERESADRERAELEARLKDRMREYEAADVKAFSSATAAGWTPEELRKIGFPEPEKKRRVRRRSTARSKQQRTAPDGANGTTAEGAGADEHANA</sequence>
<feature type="compositionally biased region" description="Basic and acidic residues" evidence="2">
    <location>
        <begin position="79"/>
        <end position="91"/>
    </location>
</feature>
<comment type="caution">
    <text evidence="3">The sequence shown here is derived from an EMBL/GenBank/DDBJ whole genome shotgun (WGS) entry which is preliminary data.</text>
</comment>
<evidence type="ECO:0000256" key="1">
    <source>
        <dbReference type="SAM" id="Coils"/>
    </source>
</evidence>
<keyword evidence="4" id="KW-1185">Reference proteome</keyword>
<name>A0A2A3YE76_9MICO</name>
<dbReference type="Proteomes" id="UP000218598">
    <property type="component" value="Unassembled WGS sequence"/>
</dbReference>
<feature type="coiled-coil region" evidence="1">
    <location>
        <begin position="25"/>
        <end position="66"/>
    </location>
</feature>
<feature type="compositionally biased region" description="Basic residues" evidence="2">
    <location>
        <begin position="92"/>
        <end position="105"/>
    </location>
</feature>
<proteinExistence type="predicted"/>
<reference evidence="3 4" key="1">
    <citation type="journal article" date="2017" name="Elife">
        <title>Extensive horizontal gene transfer in cheese-associated bacteria.</title>
        <authorList>
            <person name="Bonham K.S."/>
            <person name="Wolfe B.E."/>
            <person name="Dutton R.J."/>
        </authorList>
    </citation>
    <scope>NUCLEOTIDE SEQUENCE [LARGE SCALE GENOMIC DNA]</scope>
    <source>
        <strain evidence="3 4">341_9</strain>
    </source>
</reference>
<evidence type="ECO:0000313" key="4">
    <source>
        <dbReference type="Proteomes" id="UP000218598"/>
    </source>
</evidence>
<dbReference type="EMBL" id="NRGR01000060">
    <property type="protein sequence ID" value="PCC37594.1"/>
    <property type="molecule type" value="Genomic_DNA"/>
</dbReference>
<gene>
    <name evidence="3" type="ORF">CIK66_18545</name>
</gene>
<evidence type="ECO:0000313" key="3">
    <source>
        <dbReference type="EMBL" id="PCC37594.1"/>
    </source>
</evidence>
<protein>
    <submittedName>
        <fullName evidence="3">Uncharacterized protein</fullName>
    </submittedName>
</protein>
<dbReference type="OrthoDB" id="4882276at2"/>
<organism evidence="3 4">
    <name type="scientific">Brachybacterium alimentarium</name>
    <dbReference type="NCBI Taxonomy" id="47845"/>
    <lineage>
        <taxon>Bacteria</taxon>
        <taxon>Bacillati</taxon>
        <taxon>Actinomycetota</taxon>
        <taxon>Actinomycetes</taxon>
        <taxon>Micrococcales</taxon>
        <taxon>Dermabacteraceae</taxon>
        <taxon>Brachybacterium</taxon>
    </lineage>
</organism>
<feature type="region of interest" description="Disordered" evidence="2">
    <location>
        <begin position="1"/>
        <end position="23"/>
    </location>
</feature>
<dbReference type="RefSeq" id="WP_096198021.1">
    <property type="nucleotide sequence ID" value="NZ_JBQQPA010000059.1"/>
</dbReference>
<dbReference type="AlphaFoldDB" id="A0A2A3YE76"/>
<feature type="region of interest" description="Disordered" evidence="2">
    <location>
        <begin position="71"/>
        <end position="129"/>
    </location>
</feature>
<keyword evidence="1" id="KW-0175">Coiled coil</keyword>
<feature type="compositionally biased region" description="Low complexity" evidence="2">
    <location>
        <begin position="111"/>
        <end position="121"/>
    </location>
</feature>
<accession>A0A2A3YE76</accession>